<proteinExistence type="predicted"/>
<feature type="region of interest" description="Disordered" evidence="5">
    <location>
        <begin position="1"/>
        <end position="38"/>
    </location>
</feature>
<organism evidence="7 8">
    <name type="scientific">Tichodroma muraria</name>
    <dbReference type="NCBI Taxonomy" id="237442"/>
    <lineage>
        <taxon>Eukaryota</taxon>
        <taxon>Metazoa</taxon>
        <taxon>Chordata</taxon>
        <taxon>Craniata</taxon>
        <taxon>Vertebrata</taxon>
        <taxon>Euteleostomi</taxon>
        <taxon>Archelosauria</taxon>
        <taxon>Archosauria</taxon>
        <taxon>Dinosauria</taxon>
        <taxon>Saurischia</taxon>
        <taxon>Theropoda</taxon>
        <taxon>Coelurosauria</taxon>
        <taxon>Aves</taxon>
        <taxon>Neognathae</taxon>
        <taxon>Neoaves</taxon>
        <taxon>Telluraves</taxon>
        <taxon>Australaves</taxon>
        <taxon>Passeriformes</taxon>
        <taxon>Sittidae</taxon>
        <taxon>Tichodroma</taxon>
    </lineage>
</organism>
<dbReference type="GO" id="GO:0016874">
    <property type="term" value="F:ligase activity"/>
    <property type="evidence" value="ECO:0007669"/>
    <property type="project" value="UniProtKB-KW"/>
</dbReference>
<evidence type="ECO:0000256" key="5">
    <source>
        <dbReference type="SAM" id="MobiDB-lite"/>
    </source>
</evidence>
<evidence type="ECO:0000256" key="4">
    <source>
        <dbReference type="PROSITE-ProRule" id="PRU00175"/>
    </source>
</evidence>
<dbReference type="InterPro" id="IPR001841">
    <property type="entry name" value="Znf_RING"/>
</dbReference>
<keyword evidence="2 4" id="KW-0863">Zinc-finger</keyword>
<feature type="non-terminal residue" evidence="7">
    <location>
        <position position="1"/>
    </location>
</feature>
<dbReference type="PANTHER" id="PTHR23041:SF78">
    <property type="entry name" value="E3 UBIQUITIN-PROTEIN LIGASE RNF4"/>
    <property type="match status" value="1"/>
</dbReference>
<dbReference type="Pfam" id="PF13639">
    <property type="entry name" value="zf-RING_2"/>
    <property type="match status" value="1"/>
</dbReference>
<reference evidence="7" key="1">
    <citation type="submission" date="2019-09" db="EMBL/GenBank/DDBJ databases">
        <title>Bird 10,000 Genomes (B10K) Project - Family phase.</title>
        <authorList>
            <person name="Zhang G."/>
        </authorList>
    </citation>
    <scope>NUCLEOTIDE SEQUENCE</scope>
    <source>
        <strain evidence="7">B10K-DU-012-47</strain>
    </source>
</reference>
<dbReference type="AlphaFoldDB" id="A0A850Z2S7"/>
<gene>
    <name evidence="7" type="primary">Rnf4_0</name>
    <name evidence="7" type="ORF">TICMUR_R07546</name>
</gene>
<dbReference type="PANTHER" id="PTHR23041">
    <property type="entry name" value="RING FINGER DOMAIN-CONTAINING"/>
    <property type="match status" value="1"/>
</dbReference>
<keyword evidence="7" id="KW-0436">Ligase</keyword>
<dbReference type="EMBL" id="WAAG01025416">
    <property type="protein sequence ID" value="NWH99464.1"/>
    <property type="molecule type" value="Genomic_DNA"/>
</dbReference>
<sequence>RKRRGEADDSGQAQKRSRLLAPSTGGASEPEPVDFEESGTLSFELGKDRNCFWRAGVPPNVCICQPLGPLQWEQNQQHPLVPRAADNSAMLLASDDDVEPRDSDGYVRDKVYLQSLISDIGQKEIFPHALSCSVLSSAWPAGTIRCPICMDFYPQIVQSGRLILSTLCGHVFCSQCLPFALQTASFCPTCRTDLTPGQYHPIFI</sequence>
<evidence type="ECO:0000256" key="1">
    <source>
        <dbReference type="ARBA" id="ARBA00022723"/>
    </source>
</evidence>
<dbReference type="GO" id="GO:0008270">
    <property type="term" value="F:zinc ion binding"/>
    <property type="evidence" value="ECO:0007669"/>
    <property type="project" value="UniProtKB-KW"/>
</dbReference>
<protein>
    <submittedName>
        <fullName evidence="7">RNF4 ligase</fullName>
    </submittedName>
</protein>
<dbReference type="PROSITE" id="PS00518">
    <property type="entry name" value="ZF_RING_1"/>
    <property type="match status" value="1"/>
</dbReference>
<evidence type="ECO:0000256" key="2">
    <source>
        <dbReference type="ARBA" id="ARBA00022771"/>
    </source>
</evidence>
<dbReference type="GO" id="GO:0016605">
    <property type="term" value="C:PML body"/>
    <property type="evidence" value="ECO:0007669"/>
    <property type="project" value="TreeGrafter"/>
</dbReference>
<accession>A0A850Z2S7</accession>
<evidence type="ECO:0000259" key="6">
    <source>
        <dbReference type="PROSITE" id="PS50089"/>
    </source>
</evidence>
<evidence type="ECO:0000256" key="3">
    <source>
        <dbReference type="ARBA" id="ARBA00022833"/>
    </source>
</evidence>
<dbReference type="PROSITE" id="PS50089">
    <property type="entry name" value="ZF_RING_2"/>
    <property type="match status" value="1"/>
</dbReference>
<keyword evidence="1" id="KW-0479">Metal-binding</keyword>
<dbReference type="Gene3D" id="3.30.40.10">
    <property type="entry name" value="Zinc/RING finger domain, C3HC4 (zinc finger)"/>
    <property type="match status" value="1"/>
</dbReference>
<dbReference type="GO" id="GO:0045944">
    <property type="term" value="P:positive regulation of transcription by RNA polymerase II"/>
    <property type="evidence" value="ECO:0007669"/>
    <property type="project" value="TreeGrafter"/>
</dbReference>
<keyword evidence="8" id="KW-1185">Reference proteome</keyword>
<feature type="non-terminal residue" evidence="7">
    <location>
        <position position="204"/>
    </location>
</feature>
<dbReference type="InterPro" id="IPR013083">
    <property type="entry name" value="Znf_RING/FYVE/PHD"/>
</dbReference>
<keyword evidence="3" id="KW-0862">Zinc</keyword>
<dbReference type="SMART" id="SM00184">
    <property type="entry name" value="RING"/>
    <property type="match status" value="1"/>
</dbReference>
<dbReference type="Proteomes" id="UP000629438">
    <property type="component" value="Unassembled WGS sequence"/>
</dbReference>
<evidence type="ECO:0000313" key="8">
    <source>
        <dbReference type="Proteomes" id="UP000629438"/>
    </source>
</evidence>
<feature type="domain" description="RING-type" evidence="6">
    <location>
        <begin position="146"/>
        <end position="191"/>
    </location>
</feature>
<dbReference type="InterPro" id="IPR017907">
    <property type="entry name" value="Znf_RING_CS"/>
</dbReference>
<dbReference type="InterPro" id="IPR047134">
    <property type="entry name" value="RNF4"/>
</dbReference>
<evidence type="ECO:0000313" key="7">
    <source>
        <dbReference type="EMBL" id="NWH99464.1"/>
    </source>
</evidence>
<name>A0A850Z2S7_9PASS</name>
<comment type="caution">
    <text evidence="7">The sequence shown here is derived from an EMBL/GenBank/DDBJ whole genome shotgun (WGS) entry which is preliminary data.</text>
</comment>
<dbReference type="SUPFAM" id="SSF57850">
    <property type="entry name" value="RING/U-box"/>
    <property type="match status" value="1"/>
</dbReference>
<dbReference type="OrthoDB" id="6105938at2759"/>